<dbReference type="GO" id="GO:0000054">
    <property type="term" value="P:ribosomal subunit export from nucleus"/>
    <property type="evidence" value="ECO:0007669"/>
    <property type="project" value="TreeGrafter"/>
</dbReference>
<keyword evidence="6 9" id="KW-0689">Ribosomal protein</keyword>
<dbReference type="Gene3D" id="2.30.30.770">
    <property type="match status" value="1"/>
</dbReference>
<keyword evidence="3" id="KW-0963">Cytoplasm</keyword>
<dbReference type="WormBase" id="SRAE_2000054400">
    <property type="protein sequence ID" value="SRP00124"/>
    <property type="gene ID" value="WBGene00260739"/>
</dbReference>
<dbReference type="GO" id="GO:0005525">
    <property type="term" value="F:GTP binding"/>
    <property type="evidence" value="ECO:0007669"/>
    <property type="project" value="UniProtKB-KW"/>
</dbReference>
<evidence type="ECO:0000256" key="9">
    <source>
        <dbReference type="RuleBase" id="RU000575"/>
    </source>
</evidence>
<dbReference type="InterPro" id="IPR008991">
    <property type="entry name" value="Translation_prot_SH3-like_sf"/>
</dbReference>
<dbReference type="RefSeq" id="XP_024505069.1">
    <property type="nucleotide sequence ID" value="XM_024651387.1"/>
</dbReference>
<dbReference type="InterPro" id="IPR027417">
    <property type="entry name" value="P-loop_NTPase"/>
</dbReference>
<dbReference type="AlphaFoldDB" id="A0A090MXR0"/>
<dbReference type="InterPro" id="IPR001141">
    <property type="entry name" value="Ribosomal_eL27"/>
</dbReference>
<keyword evidence="7" id="KW-0342">GTP-binding</keyword>
<evidence type="ECO:0000313" key="15">
    <source>
        <dbReference type="WormBase" id="SRAE_2000054400"/>
    </source>
</evidence>
<dbReference type="WBParaSite" id="SRAE_2000054400.1">
    <property type="protein sequence ID" value="SRAE_2000054400.1"/>
    <property type="gene ID" value="WBGene00260739"/>
</dbReference>
<feature type="domain" description="CP-type G" evidence="11">
    <location>
        <begin position="171"/>
        <end position="382"/>
    </location>
</feature>
<evidence type="ECO:0000256" key="3">
    <source>
        <dbReference type="ARBA" id="ARBA00022490"/>
    </source>
</evidence>
<dbReference type="SUPFAM" id="SSF50104">
    <property type="entry name" value="Translation proteins SH3-like domain"/>
    <property type="match status" value="1"/>
</dbReference>
<dbReference type="GO" id="GO:1990904">
    <property type="term" value="C:ribonucleoprotein complex"/>
    <property type="evidence" value="ECO:0007669"/>
    <property type="project" value="UniProtKB-KW"/>
</dbReference>
<reference evidence="12 13" key="1">
    <citation type="submission" date="2014-09" db="EMBL/GenBank/DDBJ databases">
        <authorList>
            <person name="Martin A.A."/>
        </authorList>
    </citation>
    <scope>NUCLEOTIDE SEQUENCE</scope>
    <source>
        <strain evidence="13">ED321</strain>
        <strain evidence="12">ED321 Heterogonic</strain>
    </source>
</reference>
<dbReference type="OrthoDB" id="2365484at2759"/>
<dbReference type="OMA" id="DMWRELW"/>
<evidence type="ECO:0000256" key="7">
    <source>
        <dbReference type="ARBA" id="ARBA00023134"/>
    </source>
</evidence>
<evidence type="ECO:0000256" key="2">
    <source>
        <dbReference type="ARBA" id="ARBA00009124"/>
    </source>
</evidence>
<dbReference type="GO" id="GO:0005840">
    <property type="term" value="C:ribosome"/>
    <property type="evidence" value="ECO:0007669"/>
    <property type="project" value="UniProtKB-KW"/>
</dbReference>
<dbReference type="PANTHER" id="PTHR45709">
    <property type="entry name" value="LARGE SUBUNIT GTPASE 1 HOMOLOG-RELATED"/>
    <property type="match status" value="1"/>
</dbReference>
<evidence type="ECO:0000256" key="1">
    <source>
        <dbReference type="ARBA" id="ARBA00004496"/>
    </source>
</evidence>
<dbReference type="Pfam" id="PF01926">
    <property type="entry name" value="MMR_HSR1"/>
    <property type="match status" value="1"/>
</dbReference>
<evidence type="ECO:0000313" key="13">
    <source>
        <dbReference type="Proteomes" id="UP000035682"/>
    </source>
</evidence>
<organism evidence="12">
    <name type="scientific">Strongyloides ratti</name>
    <name type="common">Parasitic roundworm</name>
    <dbReference type="NCBI Taxonomy" id="34506"/>
    <lineage>
        <taxon>Eukaryota</taxon>
        <taxon>Metazoa</taxon>
        <taxon>Ecdysozoa</taxon>
        <taxon>Nematoda</taxon>
        <taxon>Chromadorea</taxon>
        <taxon>Rhabditida</taxon>
        <taxon>Tylenchina</taxon>
        <taxon>Panagrolaimomorpha</taxon>
        <taxon>Strongyloidoidea</taxon>
        <taxon>Strongyloididae</taxon>
        <taxon>Strongyloides</taxon>
    </lineage>
</organism>
<protein>
    <recommendedName>
        <fullName evidence="9">60S ribosomal protein L27</fullName>
    </recommendedName>
</protein>
<gene>
    <name evidence="12 14 15" type="ORF">SRAE_2000054400</name>
</gene>
<dbReference type="SUPFAM" id="SSF52540">
    <property type="entry name" value="P-loop containing nucleoside triphosphate hydrolases"/>
    <property type="match status" value="1"/>
</dbReference>
<evidence type="ECO:0000256" key="10">
    <source>
        <dbReference type="SAM" id="MobiDB-lite"/>
    </source>
</evidence>
<proteinExistence type="inferred from homology"/>
<dbReference type="CDD" id="cd01857">
    <property type="entry name" value="HSR1_MMR1"/>
    <property type="match status" value="1"/>
</dbReference>
<keyword evidence="5" id="KW-0378">Hydrolase</keyword>
<dbReference type="CDD" id="cd06090">
    <property type="entry name" value="KOW_RPL27"/>
    <property type="match status" value="1"/>
</dbReference>
<dbReference type="InterPro" id="IPR038655">
    <property type="entry name" value="Ribosomal_eL27_sf"/>
</dbReference>
<reference evidence="14" key="2">
    <citation type="submission" date="2020-12" db="UniProtKB">
        <authorList>
            <consortium name="WormBaseParasite"/>
        </authorList>
    </citation>
    <scope>IDENTIFICATION</scope>
</reference>
<dbReference type="STRING" id="34506.A0A090MXR0"/>
<keyword evidence="13" id="KW-1185">Reference proteome</keyword>
<dbReference type="GeneID" id="36378233"/>
<dbReference type="GO" id="GO:0005829">
    <property type="term" value="C:cytosol"/>
    <property type="evidence" value="ECO:0007669"/>
    <property type="project" value="TreeGrafter"/>
</dbReference>
<evidence type="ECO:0000313" key="14">
    <source>
        <dbReference type="WBParaSite" id="SRAE_2000054400.1"/>
    </source>
</evidence>
<dbReference type="eggNOG" id="KOG3418">
    <property type="taxonomic scope" value="Eukaryota"/>
</dbReference>
<dbReference type="InterPro" id="IPR043358">
    <property type="entry name" value="GNL1-like"/>
</dbReference>
<dbReference type="InterPro" id="IPR030378">
    <property type="entry name" value="G_CP_dom"/>
</dbReference>
<dbReference type="eggNOG" id="KOG1424">
    <property type="taxonomic scope" value="Eukaryota"/>
</dbReference>
<dbReference type="InterPro" id="IPR041991">
    <property type="entry name" value="Ribosomal_eL27_KOW"/>
</dbReference>
<dbReference type="InterPro" id="IPR018262">
    <property type="entry name" value="Ribosomal_eL27_CS"/>
</dbReference>
<feature type="region of interest" description="Disordered" evidence="10">
    <location>
        <begin position="1"/>
        <end position="20"/>
    </location>
</feature>
<keyword evidence="4" id="KW-0547">Nucleotide-binding</keyword>
<dbReference type="Pfam" id="PF00467">
    <property type="entry name" value="KOW"/>
    <property type="match status" value="1"/>
</dbReference>
<dbReference type="InterPro" id="IPR006073">
    <property type="entry name" value="GTP-bd"/>
</dbReference>
<keyword evidence="8 9" id="KW-0687">Ribonucleoprotein</keyword>
<dbReference type="InterPro" id="IPR005824">
    <property type="entry name" value="KOW"/>
</dbReference>
<comment type="subcellular location">
    <subcellularLocation>
        <location evidence="1">Cytoplasm</location>
    </subcellularLocation>
</comment>
<comment type="similarity">
    <text evidence="2 9">Belongs to the eukaryotic ribosomal protein eL27 family.</text>
</comment>
<evidence type="ECO:0000313" key="12">
    <source>
        <dbReference type="EMBL" id="CEF65869.1"/>
    </source>
</evidence>
<dbReference type="EMBL" id="LN609529">
    <property type="protein sequence ID" value="CEF65869.1"/>
    <property type="molecule type" value="Genomic_DNA"/>
</dbReference>
<dbReference type="GO" id="GO:0006412">
    <property type="term" value="P:translation"/>
    <property type="evidence" value="ECO:0007669"/>
    <property type="project" value="InterPro"/>
</dbReference>
<name>A0A090MXR0_STRRB</name>
<dbReference type="Pfam" id="PF01777">
    <property type="entry name" value="Ribosomal_L27e"/>
    <property type="match status" value="1"/>
</dbReference>
<dbReference type="PROSITE" id="PS01107">
    <property type="entry name" value="RIBOSOMAL_L27E"/>
    <property type="match status" value="1"/>
</dbReference>
<accession>A0A090MXR0</accession>
<dbReference type="PROSITE" id="PS51721">
    <property type="entry name" value="G_CP"/>
    <property type="match status" value="1"/>
</dbReference>
<sequence length="723" mass="82431">MTKRRFKNAKPVGANSSLGNSLVKNIEEKRKTYVRSRKDSDGAQFQNLNELKVEKNVDSKTHEHTLDEFMASAELAGKEFSADRSQVKILSLAETSIVVSRKSFDITEAQRKELESNLPIPRRPYKVKWESKEELIKAENEAFLDWRRKLADIQEKSTVMLTPFERNLELWRQLWRVVERSDVIVQIVDARNPLLFRSSDLVSYVSEVDHRKRNILLINKADLLTKEQIEEWKKYFLDNNISAVFWSALSAAKKNEENMAEFNVDKLLEALPDTDDEVSEDIPTTSKQDENCLVKEEELLYITDGNKLMDYFRSCINPEFGEHHATIGMVGYPNVGKSSTINSILGSKKVSVSATPGKTKHFQTFIIDDKLTLCDCPGLTMPSYALNAAEMLINGILPANQMKDHFEAGCLIAARVPKKVFEVTYSIILPKTVDFEKDDGYTNGMDLLTTVAFAKGYMSNSGVPDYSRAARLIMKNVVDGIIKWVKAPPNVSQKTFDNWTYKEILCKKNKGNKFVLDQISKRNLLEGNTGKVKSLDSKFFDSEVSTIHTKEKFMPKKGENGKISLKKPKKIKLRNKFSHLDGKKAFKMVKIMKSGKVVLVLRGRFAGRKAVVVKTYDDGSNEKPYGHALVAGIDKYPLKVTKKMGKKKVASRSKVRPFLKVISYSHVIPTRYSLESEFDKNLVNKDAVKEPNTKRKALASIKKEFEEKYKTGKNKWFFTKLRF</sequence>
<dbReference type="FunFam" id="2.30.30.770:FF:000001">
    <property type="entry name" value="60S ribosomal protein L27"/>
    <property type="match status" value="1"/>
</dbReference>
<dbReference type="PANTHER" id="PTHR45709:SF2">
    <property type="entry name" value="LARGE SUBUNIT GTPASE 1 HOMOLOG"/>
    <property type="match status" value="1"/>
</dbReference>
<evidence type="ECO:0000256" key="8">
    <source>
        <dbReference type="ARBA" id="ARBA00023274"/>
    </source>
</evidence>
<dbReference type="GO" id="GO:0003735">
    <property type="term" value="F:structural constituent of ribosome"/>
    <property type="evidence" value="ECO:0007669"/>
    <property type="project" value="InterPro"/>
</dbReference>
<evidence type="ECO:0000259" key="11">
    <source>
        <dbReference type="PROSITE" id="PS51721"/>
    </source>
</evidence>
<dbReference type="CTD" id="36378233"/>
<evidence type="ECO:0000256" key="4">
    <source>
        <dbReference type="ARBA" id="ARBA00022741"/>
    </source>
</evidence>
<dbReference type="Gene3D" id="3.40.50.300">
    <property type="entry name" value="P-loop containing nucleotide triphosphate hydrolases"/>
    <property type="match status" value="1"/>
</dbReference>
<dbReference type="GO" id="GO:0003924">
    <property type="term" value="F:GTPase activity"/>
    <property type="evidence" value="ECO:0007669"/>
    <property type="project" value="InterPro"/>
</dbReference>
<dbReference type="Proteomes" id="UP000035682">
    <property type="component" value="Unplaced"/>
</dbReference>
<dbReference type="SMART" id="SM00739">
    <property type="entry name" value="KOW"/>
    <property type="match status" value="1"/>
</dbReference>
<evidence type="ECO:0000256" key="6">
    <source>
        <dbReference type="ARBA" id="ARBA00022980"/>
    </source>
</evidence>
<evidence type="ECO:0000256" key="5">
    <source>
        <dbReference type="ARBA" id="ARBA00022801"/>
    </source>
</evidence>